<keyword evidence="5" id="KW-0472">Membrane</keyword>
<dbReference type="InterPro" id="IPR037185">
    <property type="entry name" value="EmrE-like"/>
</dbReference>
<feature type="domain" description="EamA" evidence="6">
    <location>
        <begin position="108"/>
        <end position="228"/>
    </location>
</feature>
<dbReference type="Proteomes" id="UP000751190">
    <property type="component" value="Unassembled WGS sequence"/>
</dbReference>
<evidence type="ECO:0000313" key="7">
    <source>
        <dbReference type="EMBL" id="KAG8466717.1"/>
    </source>
</evidence>
<feature type="domain" description="EamA" evidence="6">
    <location>
        <begin position="240"/>
        <end position="381"/>
    </location>
</feature>
<keyword evidence="8" id="KW-1185">Reference proteome</keyword>
<dbReference type="AlphaFoldDB" id="A0A8J6C9N9"/>
<evidence type="ECO:0000256" key="2">
    <source>
        <dbReference type="ARBA" id="ARBA00022475"/>
    </source>
</evidence>
<keyword evidence="3" id="KW-0812">Transmembrane</keyword>
<evidence type="ECO:0000256" key="4">
    <source>
        <dbReference type="ARBA" id="ARBA00022989"/>
    </source>
</evidence>
<protein>
    <recommendedName>
        <fullName evidence="6">EamA domain-containing protein</fullName>
    </recommendedName>
</protein>
<dbReference type="GO" id="GO:0005886">
    <property type="term" value="C:plasma membrane"/>
    <property type="evidence" value="ECO:0007669"/>
    <property type="project" value="UniProtKB-SubCell"/>
</dbReference>
<comment type="subcellular location">
    <subcellularLocation>
        <location evidence="1">Cell membrane</location>
        <topology evidence="1">Multi-pass membrane protein</topology>
    </subcellularLocation>
</comment>
<name>A0A8J6C9N9_DIALT</name>
<proteinExistence type="predicted"/>
<evidence type="ECO:0000313" key="8">
    <source>
        <dbReference type="Proteomes" id="UP000751190"/>
    </source>
</evidence>
<keyword evidence="4" id="KW-1133">Transmembrane helix</keyword>
<dbReference type="OrthoDB" id="2017960at2759"/>
<evidence type="ECO:0000256" key="3">
    <source>
        <dbReference type="ARBA" id="ARBA00022692"/>
    </source>
</evidence>
<evidence type="ECO:0000256" key="1">
    <source>
        <dbReference type="ARBA" id="ARBA00004651"/>
    </source>
</evidence>
<gene>
    <name evidence="7" type="ORF">KFE25_008096</name>
</gene>
<dbReference type="InterPro" id="IPR051258">
    <property type="entry name" value="Diverse_Substrate_Transporter"/>
</dbReference>
<dbReference type="EMBL" id="JAGTXO010000007">
    <property type="protein sequence ID" value="KAG8466717.1"/>
    <property type="molecule type" value="Genomic_DNA"/>
</dbReference>
<organism evidence="7 8">
    <name type="scientific">Diacronema lutheri</name>
    <name type="common">Unicellular marine alga</name>
    <name type="synonym">Monochrysis lutheri</name>
    <dbReference type="NCBI Taxonomy" id="2081491"/>
    <lineage>
        <taxon>Eukaryota</taxon>
        <taxon>Haptista</taxon>
        <taxon>Haptophyta</taxon>
        <taxon>Pavlovophyceae</taxon>
        <taxon>Pavlovales</taxon>
        <taxon>Pavlovaceae</taxon>
        <taxon>Diacronema</taxon>
    </lineage>
</organism>
<dbReference type="PANTHER" id="PTHR42920">
    <property type="entry name" value="OS03G0707200 PROTEIN-RELATED"/>
    <property type="match status" value="1"/>
</dbReference>
<dbReference type="OMA" id="QWLCLGR"/>
<dbReference type="PANTHER" id="PTHR42920:SF5">
    <property type="entry name" value="EAMA DOMAIN-CONTAINING PROTEIN"/>
    <property type="match status" value="1"/>
</dbReference>
<accession>A0A8J6C9N9</accession>
<sequence>MRPLAAPQSAVDFGAGRARAALARPAGHSPDGAPMVAVPDTDAGAALPAAEPTGAPPRATVPGAPAAGGELDVEGGAVPVDKVAPGAETGFLAEMNPALRSNLARASVLALTIVWATNFPVIKAIFDTGLTAPNYAALRFTLAAAALLPLARWDNRELLWGSAQCGACVAMGYMTQAIALTTASANKGAFICASQVIFVALVNAIGTRTFVPRTWAAAVLALAGVGLLELAGPVRPELSDLWCLGMPVFFGAGYIRLEELMSKYPTDARTVSALKVAVVGLTAIGWSAGRALTDPAAPTLLDALTAPHLPWVSLLYTGLVTTAGAILVESYAFKYVPATDAAIILATEPLWAALFAAHMLGETLSPTDIAGGTLVISACVVNELRFGGPAGKHDKGTGESALNSKGD</sequence>
<comment type="caution">
    <text evidence="7">The sequence shown here is derived from an EMBL/GenBank/DDBJ whole genome shotgun (WGS) entry which is preliminary data.</text>
</comment>
<reference evidence="7" key="1">
    <citation type="submission" date="2021-05" db="EMBL/GenBank/DDBJ databases">
        <title>The genome of the haptophyte Pavlova lutheri (Diacronema luteri, Pavlovales) - a model for lipid biosynthesis in eukaryotic algae.</title>
        <authorList>
            <person name="Hulatt C.J."/>
            <person name="Posewitz M.C."/>
        </authorList>
    </citation>
    <scope>NUCLEOTIDE SEQUENCE</scope>
    <source>
        <strain evidence="7">NIVA-4/92</strain>
    </source>
</reference>
<dbReference type="InterPro" id="IPR000620">
    <property type="entry name" value="EamA_dom"/>
</dbReference>
<evidence type="ECO:0000256" key="5">
    <source>
        <dbReference type="ARBA" id="ARBA00023136"/>
    </source>
</evidence>
<evidence type="ECO:0000259" key="6">
    <source>
        <dbReference type="Pfam" id="PF00892"/>
    </source>
</evidence>
<dbReference type="Pfam" id="PF00892">
    <property type="entry name" value="EamA"/>
    <property type="match status" value="2"/>
</dbReference>
<dbReference type="SUPFAM" id="SSF103481">
    <property type="entry name" value="Multidrug resistance efflux transporter EmrE"/>
    <property type="match status" value="2"/>
</dbReference>
<keyword evidence="2" id="KW-1003">Cell membrane</keyword>